<name>A0AAD5PAZ2_9FUNG</name>
<gene>
    <name evidence="1" type="ORF">BDA99DRAFT_607636</name>
</gene>
<accession>A0AAD5PAZ2</accession>
<dbReference type="AlphaFoldDB" id="A0AAD5PAZ2"/>
<evidence type="ECO:0000313" key="2">
    <source>
        <dbReference type="Proteomes" id="UP001209540"/>
    </source>
</evidence>
<protein>
    <submittedName>
        <fullName evidence="1">Uncharacterized protein</fullName>
    </submittedName>
</protein>
<reference evidence="1" key="1">
    <citation type="journal article" date="2022" name="IScience">
        <title>Evolution of zygomycete secretomes and the origins of terrestrial fungal ecologies.</title>
        <authorList>
            <person name="Chang Y."/>
            <person name="Wang Y."/>
            <person name="Mondo S."/>
            <person name="Ahrendt S."/>
            <person name="Andreopoulos W."/>
            <person name="Barry K."/>
            <person name="Beard J."/>
            <person name="Benny G.L."/>
            <person name="Blankenship S."/>
            <person name="Bonito G."/>
            <person name="Cuomo C."/>
            <person name="Desiro A."/>
            <person name="Gervers K.A."/>
            <person name="Hundley H."/>
            <person name="Kuo A."/>
            <person name="LaButti K."/>
            <person name="Lang B.F."/>
            <person name="Lipzen A."/>
            <person name="O'Donnell K."/>
            <person name="Pangilinan J."/>
            <person name="Reynolds N."/>
            <person name="Sandor L."/>
            <person name="Smith M.E."/>
            <person name="Tsang A."/>
            <person name="Grigoriev I.V."/>
            <person name="Stajich J.E."/>
            <person name="Spatafora J.W."/>
        </authorList>
    </citation>
    <scope>NUCLEOTIDE SEQUENCE</scope>
    <source>
        <strain evidence="1">RSA 2281</strain>
    </source>
</reference>
<comment type="caution">
    <text evidence="1">The sequence shown here is derived from an EMBL/GenBank/DDBJ whole genome shotgun (WGS) entry which is preliminary data.</text>
</comment>
<reference evidence="1" key="2">
    <citation type="submission" date="2023-02" db="EMBL/GenBank/DDBJ databases">
        <authorList>
            <consortium name="DOE Joint Genome Institute"/>
            <person name="Mondo S.J."/>
            <person name="Chang Y."/>
            <person name="Wang Y."/>
            <person name="Ahrendt S."/>
            <person name="Andreopoulos W."/>
            <person name="Barry K."/>
            <person name="Beard J."/>
            <person name="Benny G.L."/>
            <person name="Blankenship S."/>
            <person name="Bonito G."/>
            <person name="Cuomo C."/>
            <person name="Desiro A."/>
            <person name="Gervers K.A."/>
            <person name="Hundley H."/>
            <person name="Kuo A."/>
            <person name="LaButti K."/>
            <person name="Lang B.F."/>
            <person name="Lipzen A."/>
            <person name="O'Donnell K."/>
            <person name="Pangilinan J."/>
            <person name="Reynolds N."/>
            <person name="Sandor L."/>
            <person name="Smith M.W."/>
            <person name="Tsang A."/>
            <person name="Grigoriev I.V."/>
            <person name="Stajich J.E."/>
            <person name="Spatafora J.W."/>
        </authorList>
    </citation>
    <scope>NUCLEOTIDE SEQUENCE</scope>
    <source>
        <strain evidence="1">RSA 2281</strain>
    </source>
</reference>
<keyword evidence="2" id="KW-1185">Reference proteome</keyword>
<evidence type="ECO:0000313" key="1">
    <source>
        <dbReference type="EMBL" id="KAI9253526.1"/>
    </source>
</evidence>
<proteinExistence type="predicted"/>
<dbReference type="EMBL" id="JAIXMP010000026">
    <property type="protein sequence ID" value="KAI9253526.1"/>
    <property type="molecule type" value="Genomic_DNA"/>
</dbReference>
<dbReference type="Proteomes" id="UP001209540">
    <property type="component" value="Unassembled WGS sequence"/>
</dbReference>
<sequence>MNIGTKLLKPFNIIIEIMYITYETVQYSLNGKVPNDLPRPDFKPSKLVRISDMEVVDGSQVNEGYCALSYSWDQSGDILIDKATGKYKRVDEGKRKIISYDNNYRCKI</sequence>
<organism evidence="1 2">
    <name type="scientific">Phascolomyces articulosus</name>
    <dbReference type="NCBI Taxonomy" id="60185"/>
    <lineage>
        <taxon>Eukaryota</taxon>
        <taxon>Fungi</taxon>
        <taxon>Fungi incertae sedis</taxon>
        <taxon>Mucoromycota</taxon>
        <taxon>Mucoromycotina</taxon>
        <taxon>Mucoromycetes</taxon>
        <taxon>Mucorales</taxon>
        <taxon>Lichtheimiaceae</taxon>
        <taxon>Phascolomyces</taxon>
    </lineage>
</organism>